<dbReference type="SUPFAM" id="SSF46785">
    <property type="entry name" value="Winged helix' DNA-binding domain"/>
    <property type="match status" value="1"/>
</dbReference>
<dbReference type="PANTHER" id="PTHR30346">
    <property type="entry name" value="TRANSCRIPTIONAL DUAL REGULATOR HCAR-RELATED"/>
    <property type="match status" value="1"/>
</dbReference>
<evidence type="ECO:0000256" key="1">
    <source>
        <dbReference type="ARBA" id="ARBA00009437"/>
    </source>
</evidence>
<comment type="caution">
    <text evidence="6">The sequence shown here is derived from an EMBL/GenBank/DDBJ whole genome shotgun (WGS) entry which is preliminary data.</text>
</comment>
<dbReference type="GO" id="GO:0032993">
    <property type="term" value="C:protein-DNA complex"/>
    <property type="evidence" value="ECO:0007669"/>
    <property type="project" value="TreeGrafter"/>
</dbReference>
<dbReference type="InterPro" id="IPR036390">
    <property type="entry name" value="WH_DNA-bd_sf"/>
</dbReference>
<dbReference type="GO" id="GO:0003677">
    <property type="term" value="F:DNA binding"/>
    <property type="evidence" value="ECO:0007669"/>
    <property type="project" value="UniProtKB-KW"/>
</dbReference>
<dbReference type="Pfam" id="PF00126">
    <property type="entry name" value="HTH_1"/>
    <property type="match status" value="1"/>
</dbReference>
<accession>A0A7V8FJS6</accession>
<evidence type="ECO:0000256" key="2">
    <source>
        <dbReference type="ARBA" id="ARBA00023015"/>
    </source>
</evidence>
<reference evidence="7" key="1">
    <citation type="journal article" date="2020" name="MBio">
        <title>Horizontal gene transfer to a defensive symbiont with a reduced genome amongst a multipartite beetle microbiome.</title>
        <authorList>
            <person name="Waterworth S.C."/>
            <person name="Florez L.V."/>
            <person name="Rees E.R."/>
            <person name="Hertweck C."/>
            <person name="Kaltenpoth M."/>
            <person name="Kwan J.C."/>
        </authorList>
    </citation>
    <scope>NUCLEOTIDE SEQUENCE [LARGE SCALE GENOMIC DNA]</scope>
</reference>
<evidence type="ECO:0000313" key="7">
    <source>
        <dbReference type="Proteomes" id="UP000487117"/>
    </source>
</evidence>
<protein>
    <submittedName>
        <fullName evidence="6">Hca operon transcriptional activator HcaR</fullName>
    </submittedName>
</protein>
<evidence type="ECO:0000256" key="4">
    <source>
        <dbReference type="ARBA" id="ARBA00023163"/>
    </source>
</evidence>
<gene>
    <name evidence="6" type="primary">hcaR_1</name>
    <name evidence="6" type="ORF">GAK31_00665</name>
</gene>
<dbReference type="AlphaFoldDB" id="A0A7V8FJS6"/>
<evidence type="ECO:0000259" key="5">
    <source>
        <dbReference type="PROSITE" id="PS50931"/>
    </source>
</evidence>
<dbReference type="InterPro" id="IPR036388">
    <property type="entry name" value="WH-like_DNA-bd_sf"/>
</dbReference>
<proteinExistence type="inferred from homology"/>
<feature type="domain" description="HTH lysR-type" evidence="5">
    <location>
        <begin position="1"/>
        <end position="58"/>
    </location>
</feature>
<comment type="similarity">
    <text evidence="1">Belongs to the LysR transcriptional regulatory family.</text>
</comment>
<dbReference type="GO" id="GO:0003700">
    <property type="term" value="F:DNA-binding transcription factor activity"/>
    <property type="evidence" value="ECO:0007669"/>
    <property type="project" value="InterPro"/>
</dbReference>
<dbReference type="Gene3D" id="3.40.190.10">
    <property type="entry name" value="Periplasmic binding protein-like II"/>
    <property type="match status" value="2"/>
</dbReference>
<dbReference type="Pfam" id="PF03466">
    <property type="entry name" value="LysR_substrate"/>
    <property type="match status" value="1"/>
</dbReference>
<evidence type="ECO:0000256" key="3">
    <source>
        <dbReference type="ARBA" id="ARBA00023125"/>
    </source>
</evidence>
<organism evidence="6 7">
    <name type="scientific">Stenotrophomonas maltophilia</name>
    <name type="common">Pseudomonas maltophilia</name>
    <name type="synonym">Xanthomonas maltophilia</name>
    <dbReference type="NCBI Taxonomy" id="40324"/>
    <lineage>
        <taxon>Bacteria</taxon>
        <taxon>Pseudomonadati</taxon>
        <taxon>Pseudomonadota</taxon>
        <taxon>Gammaproteobacteria</taxon>
        <taxon>Lysobacterales</taxon>
        <taxon>Lysobacteraceae</taxon>
        <taxon>Stenotrophomonas</taxon>
        <taxon>Stenotrophomonas maltophilia group</taxon>
    </lineage>
</organism>
<dbReference type="InterPro" id="IPR005119">
    <property type="entry name" value="LysR_subst-bd"/>
</dbReference>
<keyword evidence="4" id="KW-0804">Transcription</keyword>
<dbReference type="SUPFAM" id="SSF53850">
    <property type="entry name" value="Periplasmic binding protein-like II"/>
    <property type="match status" value="1"/>
</dbReference>
<keyword evidence="2" id="KW-0805">Transcription regulation</keyword>
<evidence type="ECO:0000313" key="6">
    <source>
        <dbReference type="EMBL" id="KAF1017400.1"/>
    </source>
</evidence>
<sequence length="293" mass="31617">MDLKYLRAFVTVARNLHFAQSAEELELCPPTLTAQIQALEWLLQARLFQRSKRSVALTAAGQAFLVEAQAALAQYERALEVGRRAGRGQLGRVQIGYVGSAVFFGALQDQVRRFRQQWPGVQVEAREMATDVLVPQLEDGQLDVGFVRTPVALPPGLASHVVARDRFCLALSADHALAGAGPALKPRALAREAFVVPEQGLGLREVARRGRFEPQVVSVPGSLQAVLADVALGMGIAVVPSVLVQVAHLPNVVYRQIDGAVIPSEVGALFRRHERSPAVRHLIAQIRATAAAG</sequence>
<dbReference type="EMBL" id="WNDS01000001">
    <property type="protein sequence ID" value="KAF1017400.1"/>
    <property type="molecule type" value="Genomic_DNA"/>
</dbReference>
<dbReference type="Gene3D" id="1.10.10.10">
    <property type="entry name" value="Winged helix-like DNA-binding domain superfamily/Winged helix DNA-binding domain"/>
    <property type="match status" value="1"/>
</dbReference>
<name>A0A7V8FJS6_STEMA</name>
<dbReference type="CDD" id="cd08414">
    <property type="entry name" value="PBP2_LTTR_aromatics_like"/>
    <property type="match status" value="1"/>
</dbReference>
<dbReference type="PANTHER" id="PTHR30346:SF17">
    <property type="entry name" value="LYSR FAMILY TRANSCRIPTIONAL REGULATOR"/>
    <property type="match status" value="1"/>
</dbReference>
<dbReference type="Proteomes" id="UP000487117">
    <property type="component" value="Unassembled WGS sequence"/>
</dbReference>
<dbReference type="PROSITE" id="PS50931">
    <property type="entry name" value="HTH_LYSR"/>
    <property type="match status" value="1"/>
</dbReference>
<dbReference type="InterPro" id="IPR000847">
    <property type="entry name" value="LysR_HTH_N"/>
</dbReference>
<dbReference type="FunFam" id="1.10.10.10:FF:000001">
    <property type="entry name" value="LysR family transcriptional regulator"/>
    <property type="match status" value="1"/>
</dbReference>
<keyword evidence="3" id="KW-0238">DNA-binding</keyword>